<keyword evidence="7" id="KW-0625">Polysaccharide transport</keyword>
<dbReference type="GO" id="GO:0140359">
    <property type="term" value="F:ABC-type transporter activity"/>
    <property type="evidence" value="ECO:0007669"/>
    <property type="project" value="InterPro"/>
</dbReference>
<comment type="subcellular location">
    <subcellularLocation>
        <location evidence="1">Cell membrane</location>
        <topology evidence="1">Multi-pass membrane protein</topology>
    </subcellularLocation>
</comment>
<evidence type="ECO:0000256" key="1">
    <source>
        <dbReference type="ARBA" id="ARBA00004651"/>
    </source>
</evidence>
<dbReference type="PANTHER" id="PTHR30413">
    <property type="entry name" value="INNER MEMBRANE TRANSPORT PERMEASE"/>
    <property type="match status" value="1"/>
</dbReference>
<organism evidence="11 12">
    <name type="scientific">Variibacter gotjawalensis</name>
    <dbReference type="NCBI Taxonomy" id="1333996"/>
    <lineage>
        <taxon>Bacteria</taxon>
        <taxon>Pseudomonadati</taxon>
        <taxon>Pseudomonadota</taxon>
        <taxon>Alphaproteobacteria</taxon>
        <taxon>Hyphomicrobiales</taxon>
        <taxon>Nitrobacteraceae</taxon>
        <taxon>Variibacter</taxon>
    </lineage>
</organism>
<dbReference type="KEGG" id="vgo:GJW-30_1_00113"/>
<keyword evidence="8 9" id="KW-0472">Membrane</keyword>
<dbReference type="RefSeq" id="WP_197703757.1">
    <property type="nucleotide sequence ID" value="NZ_AP014946.1"/>
</dbReference>
<keyword evidence="3" id="KW-0813">Transport</keyword>
<evidence type="ECO:0000259" key="10">
    <source>
        <dbReference type="Pfam" id="PF01061"/>
    </source>
</evidence>
<feature type="transmembrane region" description="Helical" evidence="9">
    <location>
        <begin position="195"/>
        <end position="213"/>
    </location>
</feature>
<accession>A0A0S3PNT3</accession>
<keyword evidence="6 9" id="KW-1133">Transmembrane helix</keyword>
<dbReference type="EMBL" id="AP014946">
    <property type="protein sequence ID" value="BAT57606.1"/>
    <property type="molecule type" value="Genomic_DNA"/>
</dbReference>
<comment type="similarity">
    <text evidence="2">Belongs to the ABC-2 integral membrane protein family.</text>
</comment>
<dbReference type="AlphaFoldDB" id="A0A0S3PNT3"/>
<evidence type="ECO:0000313" key="11">
    <source>
        <dbReference type="EMBL" id="BAT57606.1"/>
    </source>
</evidence>
<dbReference type="PANTHER" id="PTHR30413:SF10">
    <property type="entry name" value="CAPSULE POLYSACCHARIDE EXPORT INNER-MEMBRANE PROTEIN CTRC"/>
    <property type="match status" value="1"/>
</dbReference>
<evidence type="ECO:0000256" key="2">
    <source>
        <dbReference type="ARBA" id="ARBA00007783"/>
    </source>
</evidence>
<dbReference type="GO" id="GO:0015920">
    <property type="term" value="P:lipopolysaccharide transport"/>
    <property type="evidence" value="ECO:0007669"/>
    <property type="project" value="TreeGrafter"/>
</dbReference>
<dbReference type="Pfam" id="PF01061">
    <property type="entry name" value="ABC2_membrane"/>
    <property type="match status" value="1"/>
</dbReference>
<sequence>MLHLKGCRQGDMTDTIWQRAIEDFRGALQRRHLATTLATQDIKQRYNRSRIGAFWLSINMLVLVGALGFVFGTLFRTPMQEFLPFLTAGMIVWGFILSCLTEGCTAFIASEGIILQVRMPLTTHILRTVERNLFILAHNILILPLVMLAVGASFHWTTILAVPGIILLSLNLLWMVMVLAIVCTRFRDMTQIIQNFLQVSFYLTPIVWMPKALPTGAPSRLLELNPFLHLIAIVRDPLLGNPLSGRSWIFCLGLLFIGTIAAAGMFGAFRRRIAYWL</sequence>
<feature type="transmembrane region" description="Helical" evidence="9">
    <location>
        <begin position="133"/>
        <end position="154"/>
    </location>
</feature>
<evidence type="ECO:0000256" key="8">
    <source>
        <dbReference type="ARBA" id="ARBA00023136"/>
    </source>
</evidence>
<evidence type="ECO:0000256" key="9">
    <source>
        <dbReference type="SAM" id="Phobius"/>
    </source>
</evidence>
<dbReference type="InterPro" id="IPR013525">
    <property type="entry name" value="ABC2_TM"/>
</dbReference>
<gene>
    <name evidence="11" type="primary">tagG</name>
    <name evidence="11" type="ORF">GJW-30_1_00113</name>
</gene>
<evidence type="ECO:0000313" key="12">
    <source>
        <dbReference type="Proteomes" id="UP000236884"/>
    </source>
</evidence>
<feature type="transmembrane region" description="Helical" evidence="9">
    <location>
        <begin position="247"/>
        <end position="269"/>
    </location>
</feature>
<evidence type="ECO:0000256" key="6">
    <source>
        <dbReference type="ARBA" id="ARBA00022989"/>
    </source>
</evidence>
<protein>
    <submittedName>
        <fullName evidence="11">Teichoic acid translocation permease protein TagG</fullName>
    </submittedName>
</protein>
<feature type="transmembrane region" description="Helical" evidence="9">
    <location>
        <begin position="53"/>
        <end position="76"/>
    </location>
</feature>
<dbReference type="GO" id="GO:0005886">
    <property type="term" value="C:plasma membrane"/>
    <property type="evidence" value="ECO:0007669"/>
    <property type="project" value="UniProtKB-SubCell"/>
</dbReference>
<feature type="domain" description="ABC-2 type transporter transmembrane" evidence="10">
    <location>
        <begin position="35"/>
        <end position="236"/>
    </location>
</feature>
<feature type="transmembrane region" description="Helical" evidence="9">
    <location>
        <begin position="160"/>
        <end position="183"/>
    </location>
</feature>
<keyword evidence="12" id="KW-1185">Reference proteome</keyword>
<name>A0A0S3PNT3_9BRAD</name>
<evidence type="ECO:0000256" key="5">
    <source>
        <dbReference type="ARBA" id="ARBA00022692"/>
    </source>
</evidence>
<evidence type="ECO:0000256" key="4">
    <source>
        <dbReference type="ARBA" id="ARBA00022475"/>
    </source>
</evidence>
<evidence type="ECO:0000256" key="7">
    <source>
        <dbReference type="ARBA" id="ARBA00023047"/>
    </source>
</evidence>
<reference evidence="11 12" key="1">
    <citation type="submission" date="2015-08" db="EMBL/GenBank/DDBJ databases">
        <title>Investigation of the bacterial diversity of lava forest soil.</title>
        <authorList>
            <person name="Lee J.S."/>
        </authorList>
    </citation>
    <scope>NUCLEOTIDE SEQUENCE [LARGE SCALE GENOMIC DNA]</scope>
    <source>
        <strain evidence="11 12">GJW-30</strain>
    </source>
</reference>
<keyword evidence="7" id="KW-0762">Sugar transport</keyword>
<proteinExistence type="inferred from homology"/>
<dbReference type="Proteomes" id="UP000236884">
    <property type="component" value="Chromosome"/>
</dbReference>
<evidence type="ECO:0000256" key="3">
    <source>
        <dbReference type="ARBA" id="ARBA00022448"/>
    </source>
</evidence>
<feature type="transmembrane region" description="Helical" evidence="9">
    <location>
        <begin position="82"/>
        <end position="109"/>
    </location>
</feature>
<keyword evidence="5 9" id="KW-0812">Transmembrane</keyword>
<dbReference type="GO" id="GO:0015774">
    <property type="term" value="P:polysaccharide transport"/>
    <property type="evidence" value="ECO:0007669"/>
    <property type="project" value="UniProtKB-KW"/>
</dbReference>
<keyword evidence="4" id="KW-1003">Cell membrane</keyword>